<dbReference type="CDD" id="cd00984">
    <property type="entry name" value="DnaB_C"/>
    <property type="match status" value="1"/>
</dbReference>
<keyword evidence="6 12" id="KW-0347">Helicase</keyword>
<dbReference type="GO" id="GO:0016887">
    <property type="term" value="F:ATP hydrolysis activity"/>
    <property type="evidence" value="ECO:0007669"/>
    <property type="project" value="RHEA"/>
</dbReference>
<dbReference type="GO" id="GO:0043139">
    <property type="term" value="F:5'-3' DNA helicase activity"/>
    <property type="evidence" value="ECO:0007669"/>
    <property type="project" value="UniProtKB-EC"/>
</dbReference>
<evidence type="ECO:0000256" key="9">
    <source>
        <dbReference type="ARBA" id="ARBA00023235"/>
    </source>
</evidence>
<dbReference type="PROSITE" id="PS51199">
    <property type="entry name" value="SF4_HELICASE"/>
    <property type="match status" value="1"/>
</dbReference>
<evidence type="ECO:0000256" key="4">
    <source>
        <dbReference type="ARBA" id="ARBA00022741"/>
    </source>
</evidence>
<keyword evidence="7 12" id="KW-0067">ATP-binding</keyword>
<dbReference type="GO" id="GO:0006269">
    <property type="term" value="P:DNA replication, synthesis of primer"/>
    <property type="evidence" value="ECO:0007669"/>
    <property type="project" value="UniProtKB-UniRule"/>
</dbReference>
<dbReference type="InterPro" id="IPR036185">
    <property type="entry name" value="DNA_heli_DnaB-like_N_sf"/>
</dbReference>
<keyword evidence="5 12" id="KW-0378">Hydrolase</keyword>
<dbReference type="PATRIC" id="fig|479893.3.peg.471"/>
<dbReference type="EMBL" id="LHCF01000011">
    <property type="protein sequence ID" value="KOR75369.1"/>
    <property type="molecule type" value="Genomic_DNA"/>
</dbReference>
<gene>
    <name evidence="14" type="primary">dnaB</name>
    <name evidence="14" type="ORF">CPX_001665</name>
</gene>
<dbReference type="RefSeq" id="WP_017191671.1">
    <property type="nucleotide sequence ID" value="NZ_LHCF01000011.1"/>
</dbReference>
<evidence type="ECO:0000256" key="5">
    <source>
        <dbReference type="ARBA" id="ARBA00022801"/>
    </source>
</evidence>
<dbReference type="InterPro" id="IPR016136">
    <property type="entry name" value="DNA_helicase_N/primase_C"/>
</dbReference>
<dbReference type="GO" id="GO:0005524">
    <property type="term" value="F:ATP binding"/>
    <property type="evidence" value="ECO:0007669"/>
    <property type="project" value="UniProtKB-UniRule"/>
</dbReference>
<dbReference type="PANTHER" id="PTHR30153:SF2">
    <property type="entry name" value="REPLICATIVE DNA HELICASE"/>
    <property type="match status" value="1"/>
</dbReference>
<dbReference type="OrthoDB" id="9773982at2"/>
<proteinExistence type="inferred from homology"/>
<evidence type="ECO:0000256" key="10">
    <source>
        <dbReference type="ARBA" id="ARBA00048954"/>
    </source>
</evidence>
<protein>
    <recommendedName>
        <fullName evidence="11 12">Replicative DNA helicase</fullName>
        <ecNumber evidence="11 12">5.6.2.3</ecNumber>
    </recommendedName>
</protein>
<reference evidence="15" key="1">
    <citation type="submission" date="2015-05" db="EMBL/GenBank/DDBJ databases">
        <title>Draft genome sequence of 'Candidatus Phytoplasma Pruni' strain CX, a plant pathogenic bacterium.</title>
        <authorList>
            <person name="Lee I.-M."/>
            <person name="Bottner-Parker K.D."/>
            <person name="Shao J."/>
            <person name="Gundersen-Rindal D.E."/>
            <person name="Zhao Y."/>
            <person name="Davis R.E."/>
        </authorList>
    </citation>
    <scope>NUCLEOTIDE SEQUENCE [LARGE SCALE GENOMIC DNA]</scope>
    <source>
        <strain evidence="15">CX</strain>
    </source>
</reference>
<dbReference type="InterPro" id="IPR007694">
    <property type="entry name" value="DNA_helicase_DnaB-like_C"/>
</dbReference>
<evidence type="ECO:0000256" key="6">
    <source>
        <dbReference type="ARBA" id="ARBA00022806"/>
    </source>
</evidence>
<dbReference type="STRING" id="479893.CPX_001665"/>
<dbReference type="SUPFAM" id="SSF52540">
    <property type="entry name" value="P-loop containing nucleoside triphosphate hydrolases"/>
    <property type="match status" value="1"/>
</dbReference>
<dbReference type="PANTHER" id="PTHR30153">
    <property type="entry name" value="REPLICATIVE DNA HELICASE DNAB"/>
    <property type="match status" value="1"/>
</dbReference>
<dbReference type="InterPro" id="IPR007692">
    <property type="entry name" value="DNA_helicase_DnaB"/>
</dbReference>
<dbReference type="GO" id="GO:0003677">
    <property type="term" value="F:DNA binding"/>
    <property type="evidence" value="ECO:0007669"/>
    <property type="project" value="UniProtKB-UniRule"/>
</dbReference>
<comment type="caution">
    <text evidence="14">The sequence shown here is derived from an EMBL/GenBank/DDBJ whole genome shotgun (WGS) entry which is preliminary data.</text>
</comment>
<dbReference type="SUPFAM" id="SSF48024">
    <property type="entry name" value="N-terminal domain of DnaB helicase"/>
    <property type="match status" value="1"/>
</dbReference>
<evidence type="ECO:0000313" key="14">
    <source>
        <dbReference type="EMBL" id="KOR75369.1"/>
    </source>
</evidence>
<dbReference type="Pfam" id="PF00772">
    <property type="entry name" value="DnaB"/>
    <property type="match status" value="1"/>
</dbReference>
<dbReference type="Gene3D" id="1.10.860.10">
    <property type="entry name" value="DNAb Helicase, Chain A"/>
    <property type="match status" value="1"/>
</dbReference>
<dbReference type="NCBIfam" id="TIGR00665">
    <property type="entry name" value="DnaB"/>
    <property type="match status" value="1"/>
</dbReference>
<evidence type="ECO:0000256" key="11">
    <source>
        <dbReference type="NCBIfam" id="TIGR00665"/>
    </source>
</evidence>
<comment type="function">
    <text evidence="12">The main replicative DNA helicase, it participates in initiation and elongation during chromosome replication. Travels ahead of the DNA replisome, separating dsDNA into templates for DNA synthesis. A processive ATP-dependent 5'-3' DNA helicase it has DNA-dependent ATPase activity.</text>
</comment>
<dbReference type="Proteomes" id="UP000037386">
    <property type="component" value="Unassembled WGS sequence"/>
</dbReference>
<keyword evidence="3 12" id="KW-0235">DNA replication</keyword>
<evidence type="ECO:0000256" key="12">
    <source>
        <dbReference type="RuleBase" id="RU362085"/>
    </source>
</evidence>
<evidence type="ECO:0000256" key="3">
    <source>
        <dbReference type="ARBA" id="ARBA00022705"/>
    </source>
</evidence>
<dbReference type="Gene3D" id="3.40.50.300">
    <property type="entry name" value="P-loop containing nucleotide triphosphate hydrolases"/>
    <property type="match status" value="1"/>
</dbReference>
<comment type="similarity">
    <text evidence="1 12">Belongs to the helicase family. DnaB subfamily.</text>
</comment>
<dbReference type="Pfam" id="PF03796">
    <property type="entry name" value="DnaB_C"/>
    <property type="match status" value="1"/>
</dbReference>
<dbReference type="InterPro" id="IPR007693">
    <property type="entry name" value="DNA_helicase_DnaB-like_N"/>
</dbReference>
<feature type="domain" description="SF4 helicase" evidence="13">
    <location>
        <begin position="175"/>
        <end position="453"/>
    </location>
</feature>
<keyword evidence="9" id="KW-0413">Isomerase</keyword>
<evidence type="ECO:0000256" key="2">
    <source>
        <dbReference type="ARBA" id="ARBA00022515"/>
    </source>
</evidence>
<dbReference type="EC" id="5.6.2.3" evidence="11 12"/>
<keyword evidence="2 12" id="KW-0639">Primosome</keyword>
<name>A0A0M1N0A1_9MOLU</name>
<keyword evidence="4 12" id="KW-0547">Nucleotide-binding</keyword>
<dbReference type="AlphaFoldDB" id="A0A0M1N0A1"/>
<dbReference type="InterPro" id="IPR003593">
    <property type="entry name" value="AAA+_ATPase"/>
</dbReference>
<comment type="catalytic activity">
    <reaction evidence="10 12">
        <text>ATP + H2O = ADP + phosphate + H(+)</text>
        <dbReference type="Rhea" id="RHEA:13065"/>
        <dbReference type="ChEBI" id="CHEBI:15377"/>
        <dbReference type="ChEBI" id="CHEBI:15378"/>
        <dbReference type="ChEBI" id="CHEBI:30616"/>
        <dbReference type="ChEBI" id="CHEBI:43474"/>
        <dbReference type="ChEBI" id="CHEBI:456216"/>
        <dbReference type="EC" id="5.6.2.3"/>
    </reaction>
</comment>
<sequence>MNENLKLPYHLEAEQAILGIIFLESSQIVNVVDRLEPEEFFNINHQFIFMAMIELYQKSQQIDFYTISLTLKNKNQKIEGSTNYLIKLTNMIPSINHLDTYIDLVHETALKRNIIKTASAIVHEGLSNPDLHHEEFLNSVEEKIFQISKNKKSNKFILLKDLLRKVRKLTVENKRNNNIIGLKTGYAGLDEITLGLKPEELIILAARPSMGKSSLMMNIAVNIAQENKNGKASVVIFSLEMSNEQLGSRMISAKSQISHKNIQLGILNQQQLKQVNYSIDTLQDLNLYFDDSAAANILDIRSQCRQLKKQDKLDIVIIDYLQLIRKTNKTNNQGFFNRQEEVSDISKSLKEMARELKIPVLALSQLSREVEKREDKRPILSDLRDSGSIEQDADIVMFLYRKHYYNKDRKDVPLADLGHTELIISKNRQGATGTKHFNLNLDYLLFKEIDIIPE</sequence>
<evidence type="ECO:0000313" key="15">
    <source>
        <dbReference type="Proteomes" id="UP000037386"/>
    </source>
</evidence>
<evidence type="ECO:0000259" key="13">
    <source>
        <dbReference type="PROSITE" id="PS51199"/>
    </source>
</evidence>
<evidence type="ECO:0000256" key="8">
    <source>
        <dbReference type="ARBA" id="ARBA00023125"/>
    </source>
</evidence>
<organism evidence="14 15">
    <name type="scientific">Candidatus Phytoplasma pruni</name>
    <dbReference type="NCBI Taxonomy" id="479893"/>
    <lineage>
        <taxon>Bacteria</taxon>
        <taxon>Bacillati</taxon>
        <taxon>Mycoplasmatota</taxon>
        <taxon>Mollicutes</taxon>
        <taxon>Acholeplasmatales</taxon>
        <taxon>Acholeplasmataceae</taxon>
        <taxon>Candidatus Phytoplasma</taxon>
        <taxon>16SrIII (X-disease group)</taxon>
    </lineage>
</organism>
<evidence type="ECO:0000256" key="7">
    <source>
        <dbReference type="ARBA" id="ARBA00022840"/>
    </source>
</evidence>
<evidence type="ECO:0000256" key="1">
    <source>
        <dbReference type="ARBA" id="ARBA00008428"/>
    </source>
</evidence>
<dbReference type="GO" id="GO:1990077">
    <property type="term" value="C:primosome complex"/>
    <property type="evidence" value="ECO:0007669"/>
    <property type="project" value="UniProtKB-UniRule"/>
</dbReference>
<accession>A0A0M1N0A1</accession>
<dbReference type="InterPro" id="IPR027417">
    <property type="entry name" value="P-loop_NTPase"/>
</dbReference>
<dbReference type="SMART" id="SM00382">
    <property type="entry name" value="AAA"/>
    <property type="match status" value="1"/>
</dbReference>
<dbReference type="GO" id="GO:0005829">
    <property type="term" value="C:cytosol"/>
    <property type="evidence" value="ECO:0007669"/>
    <property type="project" value="TreeGrafter"/>
</dbReference>
<keyword evidence="8 12" id="KW-0238">DNA-binding</keyword>